<name>A0A8H2W0L8_9HELO</name>
<comment type="caution">
    <text evidence="1">The sequence shown here is derived from an EMBL/GenBank/DDBJ whole genome shotgun (WGS) entry which is preliminary data.</text>
</comment>
<dbReference type="Proteomes" id="UP000624404">
    <property type="component" value="Unassembled WGS sequence"/>
</dbReference>
<organism evidence="1 2">
    <name type="scientific">Sclerotinia trifoliorum</name>
    <dbReference type="NCBI Taxonomy" id="28548"/>
    <lineage>
        <taxon>Eukaryota</taxon>
        <taxon>Fungi</taxon>
        <taxon>Dikarya</taxon>
        <taxon>Ascomycota</taxon>
        <taxon>Pezizomycotina</taxon>
        <taxon>Leotiomycetes</taxon>
        <taxon>Helotiales</taxon>
        <taxon>Sclerotiniaceae</taxon>
        <taxon>Sclerotinia</taxon>
    </lineage>
</organism>
<sequence>MGRSISCSHDNKHNPNFVMTAHCDAREHIHIHFSLTVSIKLAGKKLQMEMTLVVPPDADFASASTPRPISSIDDLSHDASAIHEAGLSNSQHLFLLQFNLTTKGFVITKEKTAPIIRPSTTTTNKLIRNLESLSNTTIFSIYISQSTYAEIGLEKLRTHLSNTCTDTDTRETNIKEKYIQQGAMLVEWSRFVDNTHHRHHILSHLRKCRFLGHHQSFLKGKHQS</sequence>
<reference evidence="1" key="1">
    <citation type="submission" date="2020-10" db="EMBL/GenBank/DDBJ databases">
        <authorList>
            <person name="Kusch S."/>
        </authorList>
    </citation>
    <scope>NUCLEOTIDE SEQUENCE</scope>
    <source>
        <strain evidence="1">SwB9</strain>
    </source>
</reference>
<evidence type="ECO:0000313" key="1">
    <source>
        <dbReference type="EMBL" id="CAD6447873.1"/>
    </source>
</evidence>
<dbReference type="OrthoDB" id="47007at2759"/>
<keyword evidence="2" id="KW-1185">Reference proteome</keyword>
<protein>
    <submittedName>
        <fullName evidence="1">F782ed17-820a-485c-aa5e-06c418fcc7a1</fullName>
    </submittedName>
</protein>
<proteinExistence type="predicted"/>
<accession>A0A8H2W0L8</accession>
<evidence type="ECO:0000313" key="2">
    <source>
        <dbReference type="Proteomes" id="UP000624404"/>
    </source>
</evidence>
<gene>
    <name evidence="1" type="ORF">SCLTRI_LOCUS7665</name>
</gene>
<dbReference type="EMBL" id="CAJHIA010000030">
    <property type="protein sequence ID" value="CAD6447873.1"/>
    <property type="molecule type" value="Genomic_DNA"/>
</dbReference>
<dbReference type="AlphaFoldDB" id="A0A8H2W0L8"/>